<dbReference type="RefSeq" id="WP_086111360.1">
    <property type="nucleotide sequence ID" value="NZ_CAWNHF010000134.1"/>
</dbReference>
<reference evidence="5 6" key="1">
    <citation type="submission" date="2017-01" db="EMBL/GenBank/DDBJ databases">
        <title>Deconstructing symbiosis and pathogenesis requirements using a combined genomic-metabolomic approach.</title>
        <authorList>
            <person name="Tobias N.J."/>
            <person name="Wolff H."/>
            <person name="Djahanschiri B."/>
            <person name="Ebersberger I."/>
            <person name="Bode H.B."/>
        </authorList>
    </citation>
    <scope>NUCLEOTIDE SEQUENCE [LARGE SCALE GENOMIC DNA]</scope>
    <source>
        <strain evidence="5 6">DSM 4764</strain>
    </source>
</reference>
<evidence type="ECO:0000256" key="2">
    <source>
        <dbReference type="ARBA" id="ARBA00005929"/>
    </source>
</evidence>
<dbReference type="EMBL" id="MUBK01000003">
    <property type="protein sequence ID" value="OTA21263.1"/>
    <property type="molecule type" value="Genomic_DNA"/>
</dbReference>
<accession>A0A1Y2SQI3</accession>
<evidence type="ECO:0000313" key="5">
    <source>
        <dbReference type="EMBL" id="OTA21263.1"/>
    </source>
</evidence>
<gene>
    <name evidence="5" type="ORF">Xbed_00490</name>
</gene>
<comment type="function">
    <text evidence="1">Although this protein associates with the 30S subunit of the ribosome it is not considered to be a bona fide ribosomal protein.</text>
</comment>
<organism evidence="5 6">
    <name type="scientific">Xenorhabdus beddingii</name>
    <dbReference type="NCBI Taxonomy" id="40578"/>
    <lineage>
        <taxon>Bacteria</taxon>
        <taxon>Pseudomonadati</taxon>
        <taxon>Pseudomonadota</taxon>
        <taxon>Gammaproteobacteria</taxon>
        <taxon>Enterobacterales</taxon>
        <taxon>Morganellaceae</taxon>
        <taxon>Xenorhabdus</taxon>
    </lineage>
</organism>
<name>A0A1Y2SQI3_9GAMM</name>
<comment type="similarity">
    <text evidence="2">Belongs to the SRA family.</text>
</comment>
<dbReference type="AlphaFoldDB" id="A0A1Y2SQI3"/>
<protein>
    <recommendedName>
        <fullName evidence="3">Stationary-phase-induced ribosome-associated protein</fullName>
    </recommendedName>
    <alternativeName>
        <fullName evidence="4">30S ribosomal protein S22</fullName>
    </alternativeName>
</protein>
<sequence>MLSNRAARRLLGMSYTLSNSKRRVTVSLLNLASGDNTHQVPEPLSHSPFVAMKRDAVAGKVTYHAVKAFYPEYINTRR</sequence>
<proteinExistence type="inferred from homology"/>
<evidence type="ECO:0000256" key="4">
    <source>
        <dbReference type="ARBA" id="ARBA00029685"/>
    </source>
</evidence>
<comment type="caution">
    <text evidence="5">The sequence shown here is derived from an EMBL/GenBank/DDBJ whole genome shotgun (WGS) entry which is preliminary data.</text>
</comment>
<dbReference type="Proteomes" id="UP000194204">
    <property type="component" value="Unassembled WGS sequence"/>
</dbReference>
<dbReference type="OrthoDB" id="6455670at2"/>
<keyword evidence="6" id="KW-1185">Reference proteome</keyword>
<dbReference type="InterPro" id="IPR012607">
    <property type="entry name" value="SRA-like"/>
</dbReference>
<dbReference type="GO" id="GO:0006412">
    <property type="term" value="P:translation"/>
    <property type="evidence" value="ECO:0007669"/>
    <property type="project" value="InterPro"/>
</dbReference>
<evidence type="ECO:0000256" key="3">
    <source>
        <dbReference type="ARBA" id="ARBA00018210"/>
    </source>
</evidence>
<dbReference type="NCBIfam" id="NF007473">
    <property type="entry name" value="PRK10057.1"/>
    <property type="match status" value="1"/>
</dbReference>
<evidence type="ECO:0000256" key="1">
    <source>
        <dbReference type="ARBA" id="ARBA00004057"/>
    </source>
</evidence>
<evidence type="ECO:0000313" key="6">
    <source>
        <dbReference type="Proteomes" id="UP000194204"/>
    </source>
</evidence>